<dbReference type="Gene3D" id="2.20.70.10">
    <property type="match status" value="2"/>
</dbReference>
<proteinExistence type="predicted"/>
<dbReference type="Proteomes" id="UP000218231">
    <property type="component" value="Unassembled WGS sequence"/>
</dbReference>
<dbReference type="GO" id="GO:0043065">
    <property type="term" value="P:positive regulation of apoptotic process"/>
    <property type="evidence" value="ECO:0007669"/>
    <property type="project" value="TreeGrafter"/>
</dbReference>
<comment type="caution">
    <text evidence="2">The sequence shown here is derived from an EMBL/GenBank/DDBJ whole genome shotgun (WGS) entry which is preliminary data.</text>
</comment>
<sequence>MEDADKEGRSDVNGHERDLDQCMFSKKKANATVSTLDGLQGRYIRRTSPPTIPTCLSTTNQYVTARKSTDGVRRNVNANPLPPPIAASISTASANSVDFENNNCAVQRPHSSSIISSFSTCSAPLPVEQQMSFLDDEEDFSPITMANLSSQSFSMPYHSPQQRFISLQSLPQNYYGSDLIYDANTDTKRPLPPDWEVEYTKEGHIYYVDHRNHRTHWFHPYETEDLPPGWRKIFDNERGGVYYHNTMTNANTFQNPTVAVTRTESMLVSSRCPDDKVDNLNIIQNDEVPEWLLLYSKADDSLDHLLRWELFNADQLNEYSLMIHKLFKQQMYDTVYK</sequence>
<organism evidence="2 3">
    <name type="scientific">Diploscapter pachys</name>
    <dbReference type="NCBI Taxonomy" id="2018661"/>
    <lineage>
        <taxon>Eukaryota</taxon>
        <taxon>Metazoa</taxon>
        <taxon>Ecdysozoa</taxon>
        <taxon>Nematoda</taxon>
        <taxon>Chromadorea</taxon>
        <taxon>Rhabditida</taxon>
        <taxon>Rhabditina</taxon>
        <taxon>Rhabditomorpha</taxon>
        <taxon>Rhabditoidea</taxon>
        <taxon>Rhabditidae</taxon>
        <taxon>Diploscapter</taxon>
    </lineage>
</organism>
<dbReference type="SUPFAM" id="SSF51045">
    <property type="entry name" value="WW domain"/>
    <property type="match status" value="2"/>
</dbReference>
<dbReference type="GO" id="GO:0008285">
    <property type="term" value="P:negative regulation of cell population proliferation"/>
    <property type="evidence" value="ECO:0007669"/>
    <property type="project" value="TreeGrafter"/>
</dbReference>
<name>A0A2A2L645_9BILA</name>
<dbReference type="GO" id="GO:0035329">
    <property type="term" value="P:hippo signaling"/>
    <property type="evidence" value="ECO:0007669"/>
    <property type="project" value="InterPro"/>
</dbReference>
<dbReference type="PROSITE" id="PS01159">
    <property type="entry name" value="WW_DOMAIN_1"/>
    <property type="match status" value="1"/>
</dbReference>
<feature type="domain" description="WW" evidence="1">
    <location>
        <begin position="224"/>
        <end position="258"/>
    </location>
</feature>
<dbReference type="AlphaFoldDB" id="A0A2A2L645"/>
<evidence type="ECO:0000313" key="3">
    <source>
        <dbReference type="Proteomes" id="UP000218231"/>
    </source>
</evidence>
<dbReference type="SMART" id="SM00456">
    <property type="entry name" value="WW"/>
    <property type="match status" value="2"/>
</dbReference>
<dbReference type="PANTHER" id="PTHR47522:SF2">
    <property type="entry name" value="PROTEIN SALVADOR HOMOLOG 1"/>
    <property type="match status" value="1"/>
</dbReference>
<keyword evidence="3" id="KW-1185">Reference proteome</keyword>
<dbReference type="Pfam" id="PF00397">
    <property type="entry name" value="WW"/>
    <property type="match status" value="2"/>
</dbReference>
<dbReference type="EMBL" id="LIAE01007154">
    <property type="protein sequence ID" value="PAV81565.1"/>
    <property type="molecule type" value="Genomic_DNA"/>
</dbReference>
<accession>A0A2A2L645</accession>
<dbReference type="PANTHER" id="PTHR47522">
    <property type="entry name" value="SALVADOR FAMILY WW DOMAIN-CONTAINING PROTEIN 1"/>
    <property type="match status" value="1"/>
</dbReference>
<dbReference type="GO" id="GO:0005829">
    <property type="term" value="C:cytosol"/>
    <property type="evidence" value="ECO:0007669"/>
    <property type="project" value="TreeGrafter"/>
</dbReference>
<dbReference type="CDD" id="cd00201">
    <property type="entry name" value="WW"/>
    <property type="match status" value="1"/>
</dbReference>
<gene>
    <name evidence="2" type="ORF">WR25_02770</name>
</gene>
<dbReference type="InterPro" id="IPR030030">
    <property type="entry name" value="Sav"/>
</dbReference>
<dbReference type="STRING" id="2018661.A0A2A2L645"/>
<evidence type="ECO:0000259" key="1">
    <source>
        <dbReference type="PROSITE" id="PS50020"/>
    </source>
</evidence>
<reference evidence="2 3" key="1">
    <citation type="journal article" date="2017" name="Curr. Biol.">
        <title>Genome architecture and evolution of a unichromosomal asexual nematode.</title>
        <authorList>
            <person name="Fradin H."/>
            <person name="Zegar C."/>
            <person name="Gutwein M."/>
            <person name="Lucas J."/>
            <person name="Kovtun M."/>
            <person name="Corcoran D."/>
            <person name="Baugh L.R."/>
            <person name="Kiontke K."/>
            <person name="Gunsalus K."/>
            <person name="Fitch D.H."/>
            <person name="Piano F."/>
        </authorList>
    </citation>
    <scope>NUCLEOTIDE SEQUENCE [LARGE SCALE GENOMIC DNA]</scope>
    <source>
        <strain evidence="2">PF1309</strain>
    </source>
</reference>
<dbReference type="PROSITE" id="PS50020">
    <property type="entry name" value="WW_DOMAIN_2"/>
    <property type="match status" value="2"/>
</dbReference>
<evidence type="ECO:0000313" key="2">
    <source>
        <dbReference type="EMBL" id="PAV81565.1"/>
    </source>
</evidence>
<dbReference type="OrthoDB" id="5339429at2759"/>
<dbReference type="GO" id="GO:0060090">
    <property type="term" value="F:molecular adaptor activity"/>
    <property type="evidence" value="ECO:0007669"/>
    <property type="project" value="InterPro"/>
</dbReference>
<protein>
    <recommendedName>
        <fullName evidence="1">WW domain-containing protein</fullName>
    </recommendedName>
</protein>
<feature type="domain" description="WW" evidence="1">
    <location>
        <begin position="189"/>
        <end position="222"/>
    </location>
</feature>
<dbReference type="GO" id="GO:0006915">
    <property type="term" value="P:apoptotic process"/>
    <property type="evidence" value="ECO:0007669"/>
    <property type="project" value="InterPro"/>
</dbReference>
<dbReference type="InterPro" id="IPR036020">
    <property type="entry name" value="WW_dom_sf"/>
</dbReference>
<dbReference type="InterPro" id="IPR001202">
    <property type="entry name" value="WW_dom"/>
</dbReference>